<name>A0ABW5S3N9_9BACL</name>
<dbReference type="Pfam" id="PF00005">
    <property type="entry name" value="ABC_tran"/>
    <property type="match status" value="1"/>
</dbReference>
<dbReference type="Proteomes" id="UP001597399">
    <property type="component" value="Unassembled WGS sequence"/>
</dbReference>
<organism evidence="6 7">
    <name type="scientific">Sporolactobacillus shoreicorticis</name>
    <dbReference type="NCBI Taxonomy" id="1923877"/>
    <lineage>
        <taxon>Bacteria</taxon>
        <taxon>Bacillati</taxon>
        <taxon>Bacillota</taxon>
        <taxon>Bacilli</taxon>
        <taxon>Bacillales</taxon>
        <taxon>Sporolactobacillaceae</taxon>
        <taxon>Sporolactobacillus</taxon>
    </lineage>
</organism>
<evidence type="ECO:0000259" key="5">
    <source>
        <dbReference type="PROSITE" id="PS50893"/>
    </source>
</evidence>
<dbReference type="RefSeq" id="WP_253057744.1">
    <property type="nucleotide sequence ID" value="NZ_JAMXWM010000001.1"/>
</dbReference>
<dbReference type="InterPro" id="IPR003439">
    <property type="entry name" value="ABC_transporter-like_ATP-bd"/>
</dbReference>
<accession>A0ABW5S3N9</accession>
<dbReference type="NCBIfam" id="NF008453">
    <property type="entry name" value="PRK11308.1"/>
    <property type="match status" value="1"/>
</dbReference>
<evidence type="ECO:0000256" key="1">
    <source>
        <dbReference type="ARBA" id="ARBA00005417"/>
    </source>
</evidence>
<dbReference type="Pfam" id="PF08352">
    <property type="entry name" value="oligo_HPY"/>
    <property type="match status" value="1"/>
</dbReference>
<evidence type="ECO:0000256" key="2">
    <source>
        <dbReference type="ARBA" id="ARBA00022448"/>
    </source>
</evidence>
<proteinExistence type="inferred from homology"/>
<evidence type="ECO:0000313" key="7">
    <source>
        <dbReference type="Proteomes" id="UP001597399"/>
    </source>
</evidence>
<dbReference type="EMBL" id="JBHUMQ010000026">
    <property type="protein sequence ID" value="MFD2694188.1"/>
    <property type="molecule type" value="Genomic_DNA"/>
</dbReference>
<dbReference type="PROSITE" id="PS50893">
    <property type="entry name" value="ABC_TRANSPORTER_2"/>
    <property type="match status" value="1"/>
</dbReference>
<dbReference type="GO" id="GO:0005524">
    <property type="term" value="F:ATP binding"/>
    <property type="evidence" value="ECO:0007669"/>
    <property type="project" value="UniProtKB-KW"/>
</dbReference>
<evidence type="ECO:0000256" key="3">
    <source>
        <dbReference type="ARBA" id="ARBA00022741"/>
    </source>
</evidence>
<comment type="similarity">
    <text evidence="1">Belongs to the ABC transporter superfamily.</text>
</comment>
<protein>
    <submittedName>
        <fullName evidence="6">ABC transporter ATP-binding protein</fullName>
    </submittedName>
</protein>
<dbReference type="InterPro" id="IPR027417">
    <property type="entry name" value="P-loop_NTPase"/>
</dbReference>
<dbReference type="PANTHER" id="PTHR43776">
    <property type="entry name" value="TRANSPORT ATP-BINDING PROTEIN"/>
    <property type="match status" value="1"/>
</dbReference>
<feature type="domain" description="ABC transporter" evidence="5">
    <location>
        <begin position="7"/>
        <end position="256"/>
    </location>
</feature>
<dbReference type="Gene3D" id="3.40.50.300">
    <property type="entry name" value="P-loop containing nucleotide triphosphate hydrolases"/>
    <property type="match status" value="1"/>
</dbReference>
<dbReference type="NCBIfam" id="TIGR01727">
    <property type="entry name" value="oligo_HPY"/>
    <property type="match status" value="1"/>
</dbReference>
<evidence type="ECO:0000256" key="4">
    <source>
        <dbReference type="ARBA" id="ARBA00022840"/>
    </source>
</evidence>
<dbReference type="PROSITE" id="PS00211">
    <property type="entry name" value="ABC_TRANSPORTER_1"/>
    <property type="match status" value="1"/>
</dbReference>
<dbReference type="InterPro" id="IPR017871">
    <property type="entry name" value="ABC_transporter-like_CS"/>
</dbReference>
<dbReference type="SMART" id="SM00382">
    <property type="entry name" value="AAA"/>
    <property type="match status" value="1"/>
</dbReference>
<dbReference type="CDD" id="cd03257">
    <property type="entry name" value="ABC_NikE_OppD_transporters"/>
    <property type="match status" value="1"/>
</dbReference>
<dbReference type="SUPFAM" id="SSF52540">
    <property type="entry name" value="P-loop containing nucleoside triphosphate hydrolases"/>
    <property type="match status" value="1"/>
</dbReference>
<gene>
    <name evidence="6" type="ORF">ACFSUE_11195</name>
</gene>
<keyword evidence="4 6" id="KW-0067">ATP-binding</keyword>
<keyword evidence="2" id="KW-0813">Transport</keyword>
<dbReference type="InterPro" id="IPR003593">
    <property type="entry name" value="AAA+_ATPase"/>
</dbReference>
<keyword evidence="3" id="KW-0547">Nucleotide-binding</keyword>
<reference evidence="7" key="1">
    <citation type="journal article" date="2019" name="Int. J. Syst. Evol. Microbiol.">
        <title>The Global Catalogue of Microorganisms (GCM) 10K type strain sequencing project: providing services to taxonomists for standard genome sequencing and annotation.</title>
        <authorList>
            <consortium name="The Broad Institute Genomics Platform"/>
            <consortium name="The Broad Institute Genome Sequencing Center for Infectious Disease"/>
            <person name="Wu L."/>
            <person name="Ma J."/>
        </authorList>
    </citation>
    <scope>NUCLEOTIDE SEQUENCE [LARGE SCALE GENOMIC DNA]</scope>
    <source>
        <strain evidence="7">TISTR 2466</strain>
    </source>
</reference>
<sequence length="322" mass="36579">MENDRVLQVVNLKKYYTVNDGWFSSGQRVKAVDDVSFSIYKGETVGLVGESGCGKSTTGRTVLQLSQPTSGKIIFEGTDISKLKGQELRQIRRRIQMIFQDPYASLDPHKTIQQILTEPLHVHHLYDKKKRIEKVRKMLKTIGLTDTYLTRYPNELSGGQRQRIAIARAVILHPLLIVADEPVSALDVSVQAQVINLLMHLQHEFQLTYLFISHDLNVVRHITDRIIVMYLGKMVEAAPTEELFRDPKHPYTRALLSAIPIRNPDEHTDRIVLNGEVPSPVYPPSGCPFHERCPNAMDICSKAAPRQVNLSEKHKTICHLYS</sequence>
<evidence type="ECO:0000313" key="6">
    <source>
        <dbReference type="EMBL" id="MFD2694188.1"/>
    </source>
</evidence>
<comment type="caution">
    <text evidence="6">The sequence shown here is derived from an EMBL/GenBank/DDBJ whole genome shotgun (WGS) entry which is preliminary data.</text>
</comment>
<dbReference type="InterPro" id="IPR050319">
    <property type="entry name" value="ABC_transp_ATP-bind"/>
</dbReference>
<dbReference type="InterPro" id="IPR013563">
    <property type="entry name" value="Oligopep_ABC_C"/>
</dbReference>
<keyword evidence="7" id="KW-1185">Reference proteome</keyword>